<feature type="domain" description="DUF6533" evidence="2">
    <location>
        <begin position="69"/>
        <end position="114"/>
    </location>
</feature>
<keyword evidence="1" id="KW-1133">Transmembrane helix</keyword>
<dbReference type="AlphaFoldDB" id="A0A9P5YAU7"/>
<feature type="transmembrane region" description="Helical" evidence="1">
    <location>
        <begin position="285"/>
        <end position="301"/>
    </location>
</feature>
<sequence>MGTCGCHHVPLRFGSGTIWNAAVFHRPASNSCPPGCLKEFKKIMSTSFTMSSEAMDTVNKLAGHPILLYLHASGATLLVVDWLSTLDVEITYAWKGPWNMGRVLYFITRYFVLLGTLVWLYCNFTFSVAPSLCSRIYAACSGLLVFGFIVAEMIMTIRVFALWGRRRAVGILLITMSVIDITASIVTFTLFRVQLHHFTIPNIPGCLSFAIGLGGSHTWPYVPLVVHQTLIFSLTILKGVEHYRKGVYGTSLINTFYRDGIVYYALLVAFSIGNLATTHTQSDMITLYFLIFLQQVIHSILSSRMMLHLRQESAFALRVGSEQSTSLDFVTIGAPAASETSVMTTQSRPPERLEISNHGWFGQEESPVYHP</sequence>
<evidence type="ECO:0000313" key="3">
    <source>
        <dbReference type="EMBL" id="KAF9465282.1"/>
    </source>
</evidence>
<dbReference type="InterPro" id="IPR045340">
    <property type="entry name" value="DUF6533"/>
</dbReference>
<evidence type="ECO:0000256" key="1">
    <source>
        <dbReference type="SAM" id="Phobius"/>
    </source>
</evidence>
<name>A0A9P5YAU7_9AGAR</name>
<evidence type="ECO:0000259" key="2">
    <source>
        <dbReference type="Pfam" id="PF20151"/>
    </source>
</evidence>
<dbReference type="EMBL" id="MU150248">
    <property type="protein sequence ID" value="KAF9465282.1"/>
    <property type="molecule type" value="Genomic_DNA"/>
</dbReference>
<protein>
    <recommendedName>
        <fullName evidence="2">DUF6533 domain-containing protein</fullName>
    </recommendedName>
</protein>
<accession>A0A9P5YAU7</accession>
<feature type="transmembrane region" description="Helical" evidence="1">
    <location>
        <begin position="136"/>
        <end position="163"/>
    </location>
</feature>
<keyword evidence="1" id="KW-0472">Membrane</keyword>
<reference evidence="3" key="1">
    <citation type="submission" date="2020-11" db="EMBL/GenBank/DDBJ databases">
        <authorList>
            <consortium name="DOE Joint Genome Institute"/>
            <person name="Ahrendt S."/>
            <person name="Riley R."/>
            <person name="Andreopoulos W."/>
            <person name="Labutti K."/>
            <person name="Pangilinan J."/>
            <person name="Ruiz-Duenas F.J."/>
            <person name="Barrasa J.M."/>
            <person name="Sanchez-Garcia M."/>
            <person name="Camarero S."/>
            <person name="Miyauchi S."/>
            <person name="Serrano A."/>
            <person name="Linde D."/>
            <person name="Babiker R."/>
            <person name="Drula E."/>
            <person name="Ayuso-Fernandez I."/>
            <person name="Pacheco R."/>
            <person name="Padilla G."/>
            <person name="Ferreira P."/>
            <person name="Barriuso J."/>
            <person name="Kellner H."/>
            <person name="Castanera R."/>
            <person name="Alfaro M."/>
            <person name="Ramirez L."/>
            <person name="Pisabarro A.G."/>
            <person name="Kuo A."/>
            <person name="Tritt A."/>
            <person name="Lipzen A."/>
            <person name="He G."/>
            <person name="Yan M."/>
            <person name="Ng V."/>
            <person name="Cullen D."/>
            <person name="Martin F."/>
            <person name="Rosso M.-N."/>
            <person name="Henrissat B."/>
            <person name="Hibbett D."/>
            <person name="Martinez A.T."/>
            <person name="Grigoriev I.V."/>
        </authorList>
    </citation>
    <scope>NUCLEOTIDE SEQUENCE</scope>
    <source>
        <strain evidence="3">CBS 247.69</strain>
    </source>
</reference>
<dbReference type="Pfam" id="PF20151">
    <property type="entry name" value="DUF6533"/>
    <property type="match status" value="1"/>
</dbReference>
<evidence type="ECO:0000313" key="4">
    <source>
        <dbReference type="Proteomes" id="UP000807353"/>
    </source>
</evidence>
<proteinExistence type="predicted"/>
<keyword evidence="1" id="KW-0812">Transmembrane</keyword>
<keyword evidence="4" id="KW-1185">Reference proteome</keyword>
<feature type="transmembrane region" description="Helical" evidence="1">
    <location>
        <begin position="169"/>
        <end position="191"/>
    </location>
</feature>
<comment type="caution">
    <text evidence="3">The sequence shown here is derived from an EMBL/GenBank/DDBJ whole genome shotgun (WGS) entry which is preliminary data.</text>
</comment>
<gene>
    <name evidence="3" type="ORF">BDZ94DRAFT_388538</name>
</gene>
<feature type="transmembrane region" description="Helical" evidence="1">
    <location>
        <begin position="103"/>
        <end position="124"/>
    </location>
</feature>
<feature type="transmembrane region" description="Helical" evidence="1">
    <location>
        <begin position="221"/>
        <end position="240"/>
    </location>
</feature>
<dbReference type="Proteomes" id="UP000807353">
    <property type="component" value="Unassembled WGS sequence"/>
</dbReference>
<feature type="transmembrane region" description="Helical" evidence="1">
    <location>
        <begin position="261"/>
        <end position="279"/>
    </location>
</feature>
<organism evidence="3 4">
    <name type="scientific">Collybia nuda</name>
    <dbReference type="NCBI Taxonomy" id="64659"/>
    <lineage>
        <taxon>Eukaryota</taxon>
        <taxon>Fungi</taxon>
        <taxon>Dikarya</taxon>
        <taxon>Basidiomycota</taxon>
        <taxon>Agaricomycotina</taxon>
        <taxon>Agaricomycetes</taxon>
        <taxon>Agaricomycetidae</taxon>
        <taxon>Agaricales</taxon>
        <taxon>Tricholomatineae</taxon>
        <taxon>Clitocybaceae</taxon>
        <taxon>Collybia</taxon>
    </lineage>
</organism>
<dbReference type="OrthoDB" id="3350812at2759"/>